<feature type="domain" description="Enoyl reductase (ER)" evidence="1">
    <location>
        <begin position="15"/>
        <end position="354"/>
    </location>
</feature>
<protein>
    <submittedName>
        <fullName evidence="2">Alcohol dehydrogenase GroES-like domain</fullName>
    </submittedName>
</protein>
<dbReference type="Gene3D" id="3.40.50.720">
    <property type="entry name" value="NAD(P)-binding Rossmann-like Domain"/>
    <property type="match status" value="1"/>
</dbReference>
<dbReference type="EMBL" id="JAANYQ010000003">
    <property type="protein sequence ID" value="KAF4125476.1"/>
    <property type="molecule type" value="Genomic_DNA"/>
</dbReference>
<dbReference type="CDD" id="cd08276">
    <property type="entry name" value="MDR7"/>
    <property type="match status" value="1"/>
</dbReference>
<name>A0A9P5D6C6_9HYPO</name>
<dbReference type="Pfam" id="PF00107">
    <property type="entry name" value="ADH_zinc_N"/>
    <property type="match status" value="1"/>
</dbReference>
<dbReference type="InterPro" id="IPR011032">
    <property type="entry name" value="GroES-like_sf"/>
</dbReference>
<dbReference type="RefSeq" id="XP_035324128.1">
    <property type="nucleotide sequence ID" value="XM_035466291.1"/>
</dbReference>
<dbReference type="PANTHER" id="PTHR45033">
    <property type="match status" value="1"/>
</dbReference>
<evidence type="ECO:0000259" key="1">
    <source>
        <dbReference type="SMART" id="SM00829"/>
    </source>
</evidence>
<dbReference type="InterPro" id="IPR036291">
    <property type="entry name" value="NAD(P)-bd_dom_sf"/>
</dbReference>
<dbReference type="Pfam" id="PF08240">
    <property type="entry name" value="ADH_N"/>
    <property type="match status" value="1"/>
</dbReference>
<keyword evidence="3" id="KW-1185">Reference proteome</keyword>
<dbReference type="GO" id="GO:0016491">
    <property type="term" value="F:oxidoreductase activity"/>
    <property type="evidence" value="ECO:0007669"/>
    <property type="project" value="InterPro"/>
</dbReference>
<reference evidence="2" key="1">
    <citation type="submission" date="2020-03" db="EMBL/GenBank/DDBJ databases">
        <title>Site-based positive gene gene selection in Geosmithia morbida across the United States reveals a broad range of putative effectors and factors for local host and environmental adapation.</title>
        <authorList>
            <person name="Onufrak A."/>
            <person name="Murdoch R.W."/>
            <person name="Gazis R."/>
            <person name="Huff M."/>
            <person name="Staton M."/>
            <person name="Klingeman W."/>
            <person name="Hadziabdic D."/>
        </authorList>
    </citation>
    <scope>NUCLEOTIDE SEQUENCE</scope>
    <source>
        <strain evidence="2">1262</strain>
    </source>
</reference>
<evidence type="ECO:0000313" key="2">
    <source>
        <dbReference type="EMBL" id="KAF4125476.1"/>
    </source>
</evidence>
<dbReference type="GeneID" id="55970544"/>
<accession>A0A9P5D6C6</accession>
<dbReference type="AlphaFoldDB" id="A0A9P5D6C6"/>
<dbReference type="PANTHER" id="PTHR45033:SF2">
    <property type="entry name" value="ZINC-TYPE ALCOHOL DEHYDROGENASE-LIKE PROTEIN C1773.06C"/>
    <property type="match status" value="1"/>
</dbReference>
<dbReference type="SUPFAM" id="SSF50129">
    <property type="entry name" value="GroES-like"/>
    <property type="match status" value="1"/>
</dbReference>
<dbReference type="InterPro" id="IPR013154">
    <property type="entry name" value="ADH-like_N"/>
</dbReference>
<sequence length="359" mass="38259">MPVPIQSWHIESQSEDLVGLILRDHEPAPLELGDDEILVEMRAASLNYRDLVLATGSIPLKTRGSVIPSSDGSGVVLKTGRNIPSTLFKPGDKVVTHMTSELYGDSSLGDDEMPAFGHICSGLGQELDGTLTTQAVFHRSCLVKFGGDVSFEEAATLSCSAITAWNSLFGLRGHEVKKGDWVLVQGSGGVSVAALQFSRAVEATVVATTSSTDKGDRLRDLGASHVINYRDVPGWGALAKDMTPGKRGFDLVLDVAGNITLGESLKAVKDDGKLILAGMVGGNAEPVSMLSLVGTNVTARAVLLGTRKMMRDMVAFVQEKGIKMALDTEVFSLPQAKEAYRRLAAQKHFSKVVIRIPGN</sequence>
<evidence type="ECO:0000313" key="3">
    <source>
        <dbReference type="Proteomes" id="UP000749293"/>
    </source>
</evidence>
<dbReference type="InterPro" id="IPR013149">
    <property type="entry name" value="ADH-like_C"/>
</dbReference>
<dbReference type="InterPro" id="IPR052711">
    <property type="entry name" value="Zinc_ADH-like"/>
</dbReference>
<proteinExistence type="predicted"/>
<dbReference type="OrthoDB" id="9930022at2759"/>
<comment type="caution">
    <text evidence="2">The sequence shown here is derived from an EMBL/GenBank/DDBJ whole genome shotgun (WGS) entry which is preliminary data.</text>
</comment>
<dbReference type="SMART" id="SM00829">
    <property type="entry name" value="PKS_ER"/>
    <property type="match status" value="1"/>
</dbReference>
<gene>
    <name evidence="2" type="ORF">GMORB2_4316</name>
</gene>
<dbReference type="InterPro" id="IPR020843">
    <property type="entry name" value="ER"/>
</dbReference>
<dbReference type="Proteomes" id="UP000749293">
    <property type="component" value="Unassembled WGS sequence"/>
</dbReference>
<organism evidence="2 3">
    <name type="scientific">Geosmithia morbida</name>
    <dbReference type="NCBI Taxonomy" id="1094350"/>
    <lineage>
        <taxon>Eukaryota</taxon>
        <taxon>Fungi</taxon>
        <taxon>Dikarya</taxon>
        <taxon>Ascomycota</taxon>
        <taxon>Pezizomycotina</taxon>
        <taxon>Sordariomycetes</taxon>
        <taxon>Hypocreomycetidae</taxon>
        <taxon>Hypocreales</taxon>
        <taxon>Bionectriaceae</taxon>
        <taxon>Geosmithia</taxon>
    </lineage>
</organism>
<dbReference type="Gene3D" id="3.90.180.10">
    <property type="entry name" value="Medium-chain alcohol dehydrogenases, catalytic domain"/>
    <property type="match status" value="1"/>
</dbReference>
<dbReference type="SUPFAM" id="SSF51735">
    <property type="entry name" value="NAD(P)-binding Rossmann-fold domains"/>
    <property type="match status" value="1"/>
</dbReference>